<sequence>MRPSRYRPNLETEQPPKQAKCVTRAPRVGIDAQDQINEDALYDIRTHTSVVRQNLYQPAQTNGQATRRVSIHVHNQPRQQRLHQQQPLLSVGTPWPFQIPRWPLYGGLLGLVMVGGWLGIGIGQQALQGWQDDLHYGRPRTYQADAVVGHNHDTSTNPSHFMVLNLHGQILVIELPAGDPSKTHIYKTGLNLLGSGQDVTPAQAAFKDLDGDGKPDMIVSVGGQSVAFKNENDTFSAIPMKEVKE</sequence>
<evidence type="ECO:0000313" key="1">
    <source>
        <dbReference type="EMBL" id="GHO55304.1"/>
    </source>
</evidence>
<keyword evidence="2" id="KW-1185">Reference proteome</keyword>
<protein>
    <recommendedName>
        <fullName evidence="3">VCBS repeat-containing protein</fullName>
    </recommendedName>
</protein>
<accession>A0ABQ3UR79</accession>
<dbReference type="RefSeq" id="WP_201371905.1">
    <property type="nucleotide sequence ID" value="NZ_BNJG01000001.1"/>
</dbReference>
<organism evidence="1 2">
    <name type="scientific">Ktedonobacter robiniae</name>
    <dbReference type="NCBI Taxonomy" id="2778365"/>
    <lineage>
        <taxon>Bacteria</taxon>
        <taxon>Bacillati</taxon>
        <taxon>Chloroflexota</taxon>
        <taxon>Ktedonobacteria</taxon>
        <taxon>Ktedonobacterales</taxon>
        <taxon>Ktedonobacteraceae</taxon>
        <taxon>Ktedonobacter</taxon>
    </lineage>
</organism>
<comment type="caution">
    <text evidence="1">The sequence shown here is derived from an EMBL/GenBank/DDBJ whole genome shotgun (WGS) entry which is preliminary data.</text>
</comment>
<dbReference type="InterPro" id="IPR028994">
    <property type="entry name" value="Integrin_alpha_N"/>
</dbReference>
<dbReference type="SUPFAM" id="SSF69318">
    <property type="entry name" value="Integrin alpha N-terminal domain"/>
    <property type="match status" value="1"/>
</dbReference>
<dbReference type="EMBL" id="BNJG01000001">
    <property type="protein sequence ID" value="GHO55304.1"/>
    <property type="molecule type" value="Genomic_DNA"/>
</dbReference>
<dbReference type="Proteomes" id="UP000654345">
    <property type="component" value="Unassembled WGS sequence"/>
</dbReference>
<gene>
    <name evidence="1" type="ORF">KSB_37790</name>
</gene>
<evidence type="ECO:0008006" key="3">
    <source>
        <dbReference type="Google" id="ProtNLM"/>
    </source>
</evidence>
<proteinExistence type="predicted"/>
<name>A0ABQ3UR79_9CHLR</name>
<evidence type="ECO:0000313" key="2">
    <source>
        <dbReference type="Proteomes" id="UP000654345"/>
    </source>
</evidence>
<reference evidence="1 2" key="1">
    <citation type="journal article" date="2021" name="Int. J. Syst. Evol. Microbiol.">
        <title>Reticulibacter mediterranei gen. nov., sp. nov., within the new family Reticulibacteraceae fam. nov., and Ktedonospora formicarum gen. nov., sp. nov., Ktedonobacter robiniae sp. nov., Dictyobacter formicarum sp. nov. and Dictyobacter arantiisoli sp. nov., belonging to the class Ktedonobacteria.</title>
        <authorList>
            <person name="Yabe S."/>
            <person name="Zheng Y."/>
            <person name="Wang C.M."/>
            <person name="Sakai Y."/>
            <person name="Abe K."/>
            <person name="Yokota A."/>
            <person name="Donadio S."/>
            <person name="Cavaletti L."/>
            <person name="Monciardini P."/>
        </authorList>
    </citation>
    <scope>NUCLEOTIDE SEQUENCE [LARGE SCALE GENOMIC DNA]</scope>
    <source>
        <strain evidence="1 2">SOSP1-30</strain>
    </source>
</reference>